<dbReference type="Proteomes" id="UP000178606">
    <property type="component" value="Unassembled WGS sequence"/>
</dbReference>
<protein>
    <recommendedName>
        <fullName evidence="3">Sulfatase N-terminal domain-containing protein</fullName>
    </recommendedName>
</protein>
<keyword evidence="1" id="KW-0479">Metal-binding</keyword>
<dbReference type="GO" id="GO:0005737">
    <property type="term" value="C:cytoplasm"/>
    <property type="evidence" value="ECO:0007669"/>
    <property type="project" value="TreeGrafter"/>
</dbReference>
<evidence type="ECO:0000256" key="2">
    <source>
        <dbReference type="ARBA" id="ARBA00022801"/>
    </source>
</evidence>
<name>A0A1F6C9A4_HANXR</name>
<dbReference type="InterPro" id="IPR017850">
    <property type="entry name" value="Alkaline_phosphatase_core_sf"/>
</dbReference>
<evidence type="ECO:0000256" key="1">
    <source>
        <dbReference type="ARBA" id="ARBA00022723"/>
    </source>
</evidence>
<comment type="caution">
    <text evidence="4">The sequence shown here is derived from an EMBL/GenBank/DDBJ whole genome shotgun (WGS) entry which is preliminary data.</text>
</comment>
<dbReference type="PANTHER" id="PTHR45953">
    <property type="entry name" value="IDURONATE 2-SULFATASE"/>
    <property type="match status" value="1"/>
</dbReference>
<evidence type="ECO:0000313" key="5">
    <source>
        <dbReference type="Proteomes" id="UP000178606"/>
    </source>
</evidence>
<proteinExistence type="predicted"/>
<dbReference type="GO" id="GO:0046872">
    <property type="term" value="F:metal ion binding"/>
    <property type="evidence" value="ECO:0007669"/>
    <property type="project" value="UniProtKB-KW"/>
</dbReference>
<dbReference type="SUPFAM" id="SSF53649">
    <property type="entry name" value="Alkaline phosphatase-like"/>
    <property type="match status" value="1"/>
</dbReference>
<feature type="domain" description="Sulfatase N-terminal" evidence="3">
    <location>
        <begin position="2"/>
        <end position="337"/>
    </location>
</feature>
<evidence type="ECO:0000313" key="4">
    <source>
        <dbReference type="EMBL" id="OGG45735.1"/>
    </source>
</evidence>
<dbReference type="InterPro" id="IPR000917">
    <property type="entry name" value="Sulfatase_N"/>
</dbReference>
<sequence>MLLILVDSARPNAYGAYGGVCQTPHLSRLSSEGVRFTRAFCVSPICHPARASLVTGLFPHAHGAIANRCGAGAYPYGIFESIPSVVQLLAQIGYRCGYAGQRHISVPGFHDDRAIPTATYRERLKMQGFAEEPLPDRKFNACGRTPYDIELARDTGFARAAVSLLREYASLKQPWFIQCDFDGPHPPCFVPHPYDTIYDPAALPLPENLRDPLTDKPTTHISCRMAQGSGAWTDDQWRVFLVHYYGMITMLDVLVGRLLDELDALGMAENTVVVFSSDHGGVVGGHGLLYHGTPALFEEGLRVPLVMRWPCGWASGLREELVSHVDLLPTFLDLAGAALPEKCHGRSLLPLLTGSPVAGWRDDIYAAFNGDGVLGYTTRAIRTADWKYVFHPFSFDELYDLQVDPHEMRNRLHDPACAQALETMRARLDARMKEIDDPVHRLGLWRSRLAR</sequence>
<gene>
    <name evidence="4" type="ORF">A3F84_18480</name>
</gene>
<dbReference type="AlphaFoldDB" id="A0A1F6C9A4"/>
<accession>A0A1F6C9A4</accession>
<dbReference type="PANTHER" id="PTHR45953:SF1">
    <property type="entry name" value="IDURONATE 2-SULFATASE"/>
    <property type="match status" value="1"/>
</dbReference>
<evidence type="ECO:0000259" key="3">
    <source>
        <dbReference type="Pfam" id="PF00884"/>
    </source>
</evidence>
<reference evidence="4 5" key="1">
    <citation type="journal article" date="2016" name="Nat. Commun.">
        <title>Thousands of microbial genomes shed light on interconnected biogeochemical processes in an aquifer system.</title>
        <authorList>
            <person name="Anantharaman K."/>
            <person name="Brown C.T."/>
            <person name="Hug L.A."/>
            <person name="Sharon I."/>
            <person name="Castelle C.J."/>
            <person name="Probst A.J."/>
            <person name="Thomas B.C."/>
            <person name="Singh A."/>
            <person name="Wilkins M.J."/>
            <person name="Karaoz U."/>
            <person name="Brodie E.L."/>
            <person name="Williams K.H."/>
            <person name="Hubbard S.S."/>
            <person name="Banfield J.F."/>
        </authorList>
    </citation>
    <scope>NUCLEOTIDE SEQUENCE [LARGE SCALE GENOMIC DNA]</scope>
    <source>
        <strain evidence="5">RIFCSPLOWO2_12_FULL_64_10</strain>
    </source>
</reference>
<dbReference type="Pfam" id="PF00884">
    <property type="entry name" value="Sulfatase"/>
    <property type="match status" value="1"/>
</dbReference>
<dbReference type="EMBL" id="MFKF01000367">
    <property type="protein sequence ID" value="OGG45735.1"/>
    <property type="molecule type" value="Genomic_DNA"/>
</dbReference>
<keyword evidence="2" id="KW-0378">Hydrolase</keyword>
<dbReference type="GO" id="GO:0008484">
    <property type="term" value="F:sulfuric ester hydrolase activity"/>
    <property type="evidence" value="ECO:0007669"/>
    <property type="project" value="TreeGrafter"/>
</dbReference>
<dbReference type="Gene3D" id="3.40.720.10">
    <property type="entry name" value="Alkaline Phosphatase, subunit A"/>
    <property type="match status" value="1"/>
</dbReference>
<organism evidence="4 5">
    <name type="scientific">Handelsmanbacteria sp. (strain RIFCSPLOWO2_12_FULL_64_10)</name>
    <dbReference type="NCBI Taxonomy" id="1817868"/>
    <lineage>
        <taxon>Bacteria</taxon>
        <taxon>Candidatus Handelsmaniibacteriota</taxon>
    </lineage>
</organism>